<evidence type="ECO:0000256" key="3">
    <source>
        <dbReference type="PROSITE-ProRule" id="PRU00339"/>
    </source>
</evidence>
<evidence type="ECO:0000313" key="4">
    <source>
        <dbReference type="EMBL" id="CAD2222812.1"/>
    </source>
</evidence>
<dbReference type="Pfam" id="PF13431">
    <property type="entry name" value="TPR_17"/>
    <property type="match status" value="1"/>
</dbReference>
<dbReference type="AlphaFoldDB" id="A0A7G2CX04"/>
<dbReference type="SMART" id="SM00028">
    <property type="entry name" value="TPR"/>
    <property type="match status" value="3"/>
</dbReference>
<evidence type="ECO:0000313" key="5">
    <source>
        <dbReference type="Proteomes" id="UP000515908"/>
    </source>
</evidence>
<gene>
    <name evidence="4" type="ORF">ADEAN_001036200</name>
</gene>
<dbReference type="Gene3D" id="1.25.40.10">
    <property type="entry name" value="Tetratricopeptide repeat domain"/>
    <property type="match status" value="2"/>
</dbReference>
<evidence type="ECO:0000256" key="1">
    <source>
        <dbReference type="ARBA" id="ARBA00022737"/>
    </source>
</evidence>
<keyword evidence="2 3" id="KW-0802">TPR repeat</keyword>
<dbReference type="OrthoDB" id="2335338at2759"/>
<feature type="repeat" description="TPR" evidence="3">
    <location>
        <begin position="97"/>
        <end position="130"/>
    </location>
</feature>
<dbReference type="PROSITE" id="PS50005">
    <property type="entry name" value="TPR"/>
    <property type="match status" value="2"/>
</dbReference>
<dbReference type="Proteomes" id="UP000515908">
    <property type="component" value="Chromosome 28"/>
</dbReference>
<dbReference type="EMBL" id="LR877172">
    <property type="protein sequence ID" value="CAD2222812.1"/>
    <property type="molecule type" value="Genomic_DNA"/>
</dbReference>
<feature type="repeat" description="TPR" evidence="3">
    <location>
        <begin position="20"/>
        <end position="53"/>
    </location>
</feature>
<sequence length="301" mass="34006">MFSEAVVEYSHALDLNPTFTQALESRGACYQKLAQLPLAIEDFTSVIEIEPSNDHAYNMRGLCITMGRVPGLSLRTDEFSSCEEDFRNAVRLNPANYYAFVNLAKAYEGQGDLEKALECYNASLLIKKDYTYAIFRRGCVEMRLGENFLKRDSDSDVEDNFFVPHLGGVDQQEKGGAPRETYNDVEKEIRNKISEEETTKKGKSMLDLAIKDFNSLVLEEQKLSTDVMVFLNLGICHLKLEDLNQAEDNFKLAGEAIAANPRMVDAGEAEPIENVEAVQKVLQLHKDELKKKKLQRAQTQM</sequence>
<proteinExistence type="predicted"/>
<dbReference type="InterPro" id="IPR019734">
    <property type="entry name" value="TPR_rpt"/>
</dbReference>
<evidence type="ECO:0000256" key="2">
    <source>
        <dbReference type="ARBA" id="ARBA00022803"/>
    </source>
</evidence>
<protein>
    <submittedName>
        <fullName evidence="4">Tetratricopeptide repeat, putative</fullName>
    </submittedName>
</protein>
<dbReference type="VEuPathDB" id="TriTrypDB:ADEAN_001036200"/>
<name>A0A7G2CX04_9TRYP</name>
<dbReference type="PANTHER" id="PTHR44858">
    <property type="entry name" value="TETRATRICOPEPTIDE REPEAT PROTEIN 6"/>
    <property type="match status" value="1"/>
</dbReference>
<keyword evidence="5" id="KW-1185">Reference proteome</keyword>
<dbReference type="PANTHER" id="PTHR44858:SF1">
    <property type="entry name" value="UDP-N-ACETYLGLUCOSAMINE--PEPTIDE N-ACETYLGLUCOSAMINYLTRANSFERASE SPINDLY-RELATED"/>
    <property type="match status" value="1"/>
</dbReference>
<keyword evidence="1" id="KW-0677">Repeat</keyword>
<dbReference type="InterPro" id="IPR011990">
    <property type="entry name" value="TPR-like_helical_dom_sf"/>
</dbReference>
<dbReference type="InterPro" id="IPR050498">
    <property type="entry name" value="Ycf3"/>
</dbReference>
<dbReference type="SUPFAM" id="SSF48452">
    <property type="entry name" value="TPR-like"/>
    <property type="match status" value="1"/>
</dbReference>
<accession>A0A7G2CX04</accession>
<reference evidence="4 5" key="1">
    <citation type="submission" date="2020-08" db="EMBL/GenBank/DDBJ databases">
        <authorList>
            <person name="Newling K."/>
            <person name="Davey J."/>
            <person name="Forrester S."/>
        </authorList>
    </citation>
    <scope>NUCLEOTIDE SEQUENCE [LARGE SCALE GENOMIC DNA]</scope>
    <source>
        <strain evidence="5">Crithidia deanei Carvalho (ATCC PRA-265)</strain>
    </source>
</reference>
<organism evidence="4 5">
    <name type="scientific">Angomonas deanei</name>
    <dbReference type="NCBI Taxonomy" id="59799"/>
    <lineage>
        <taxon>Eukaryota</taxon>
        <taxon>Discoba</taxon>
        <taxon>Euglenozoa</taxon>
        <taxon>Kinetoplastea</taxon>
        <taxon>Metakinetoplastina</taxon>
        <taxon>Trypanosomatida</taxon>
        <taxon>Trypanosomatidae</taxon>
        <taxon>Strigomonadinae</taxon>
        <taxon>Angomonas</taxon>
    </lineage>
</organism>